<dbReference type="EMBL" id="DS550801">
    <property type="protein sequence ID" value="EDR22147.1"/>
    <property type="molecule type" value="Genomic_DNA"/>
</dbReference>
<evidence type="ECO:0000256" key="1">
    <source>
        <dbReference type="SAM" id="MobiDB-lite"/>
    </source>
</evidence>
<reference evidence="3" key="1">
    <citation type="submission" date="2007-12" db="EMBL/GenBank/DDBJ databases">
        <title>Annotation of Entamoeba dispar SAW760.</title>
        <authorList>
            <person name="Lorenzi H."/>
            <person name="Inman J."/>
            <person name="Schobel S."/>
            <person name="Amedeo P."/>
            <person name="Caler E."/>
        </authorList>
    </citation>
    <scope>NUCLEOTIDE SEQUENCE [LARGE SCALE GENOMIC DNA]</scope>
    <source>
        <strain evidence="3">ATCC PRA-260 / SAW760</strain>
    </source>
</reference>
<dbReference type="AlphaFoldDB" id="B0ETG2"/>
<dbReference type="GeneID" id="5914094"/>
<protein>
    <submittedName>
        <fullName evidence="2">Uncharacterized protein</fullName>
    </submittedName>
</protein>
<dbReference type="RefSeq" id="XP_001741362.1">
    <property type="nucleotide sequence ID" value="XM_001741310.1"/>
</dbReference>
<feature type="region of interest" description="Disordered" evidence="1">
    <location>
        <begin position="714"/>
        <end position="740"/>
    </location>
</feature>
<evidence type="ECO:0000313" key="2">
    <source>
        <dbReference type="EMBL" id="EDR22147.1"/>
    </source>
</evidence>
<organism evidence="3">
    <name type="scientific">Entamoeba dispar (strain ATCC PRA-260 / SAW760)</name>
    <dbReference type="NCBI Taxonomy" id="370354"/>
    <lineage>
        <taxon>Eukaryota</taxon>
        <taxon>Amoebozoa</taxon>
        <taxon>Evosea</taxon>
        <taxon>Archamoebae</taxon>
        <taxon>Mastigamoebida</taxon>
        <taxon>Entamoebidae</taxon>
        <taxon>Entamoeba</taxon>
    </lineage>
</organism>
<dbReference type="KEGG" id="edi:EDI_129000"/>
<evidence type="ECO:0000313" key="3">
    <source>
        <dbReference type="Proteomes" id="UP000008076"/>
    </source>
</evidence>
<keyword evidence="3" id="KW-1185">Reference proteome</keyword>
<dbReference type="Proteomes" id="UP000008076">
    <property type="component" value="Unassembled WGS sequence"/>
</dbReference>
<proteinExistence type="predicted"/>
<accession>B0ETG2</accession>
<dbReference type="VEuPathDB" id="AmoebaDB:EDI_129000"/>
<name>B0ETG2_ENTDS</name>
<dbReference type="OrthoDB" id="27937at2759"/>
<sequence length="1160" mass="137313">MFVSKYNVKYNYIIQEAKTFLSNNYYSPLHEIIRYEIKGKDITPLKEECIWFYQSNFRLLEKYGNFYDDDYKDLICFIIEKSIDIEYKLLSQEKRMNDNNRRLAVQTWIGRIQRDQEEQNNNHSKDLFIITTICLIPYLTESELKVIMKILKRYDEILAQIVYFIISYNFNDCFDQKKQFRMTKQEIERLKVGVVSLIDIDQLMVHTNEETRNWIKAAITKVQELSVTECPKSVKEYILLYDGIDFNCISKGCKKLITVRMSNLSHGFIKLTSKFKANHPSFEISPSEQQPNGSIITHDFYELIQKYKNDSVWLKYLVTLPYQFYKEGLEINGNEIKELFKSIPIAPLLVSNKKEKINNKEYPRVYNINAWDETNNDIEKIIEWSKTEMYVFIRTIKLYFEMFFDNTSQLCTMNDCKECIIDGYIHHKIVNIIEEILSNLLQNISYDENIIQLKQITSLITWISAKVETPELVKYLTNQIKIKKLSKDICMIIFDSIEEYFILSKQNPKFLDLHIDLIKELDLIGEENNNNDNNNTGICGEEYPMITFILTAFKMVQCNIERKNNKILLYYPIDFDAKICSLISKGRKLRKEHSLLFILLIINYWLNLERKEYISKYRIRLDLFQYCNDIQTKELFEKLANEQYNLGKINELLFEKYQLQPDLPNDENGFSEMVRRIIQKYLQFHPNELSSNKTILNEESCYYFEKLIPNNIGKNNPNKQSDEIEGKKEKRNGNEWKDGMKEFEQGSPLETFYSKEIESSQNDWELAGHLANYCVPYLKQELIKTIEEEIIENKGGEKWEEMKTTISQMKMSEKVDICQAIYSRIEGMMGLEDKRWLNSKRRMVVNEGINGYVIGMMCSKIKENQLISEQDIISLSKVVGMKEIETLISILIRKRSTTINISKLIESTMLMENNIGKRLRQLAIEWLNSEKRWDDIENFIYLGNDLISSINKTKTRNDTLPKPPTNLDEYHRHITDRIEEIKSIRSSVIGNINWEEVGDDKIKEIWENDMNGIKELIKEPYDGIEVFVEKNIVNVDDPTIVMMCLWIMMLKQKNIGSSNIRKIEENEVNNSHNGIKWDQINEFSIILDHLITVGSFTIKCTTLEGIEQMFNWTNMTSTKYKTIEKLLTSNVKFLKNTKLIQMFNTFTSEKRIQYPNRWFF</sequence>
<dbReference type="eggNOG" id="ENOG502R6Y9">
    <property type="taxonomic scope" value="Eukaryota"/>
</dbReference>
<feature type="compositionally biased region" description="Basic and acidic residues" evidence="1">
    <location>
        <begin position="720"/>
        <end position="740"/>
    </location>
</feature>
<gene>
    <name evidence="2" type="ORF">EDI_129000</name>
</gene>
<dbReference type="OMA" id="NEETRNW"/>